<organism evidence="1 2">
    <name type="scientific">Linderina macrospora</name>
    <dbReference type="NCBI Taxonomy" id="4868"/>
    <lineage>
        <taxon>Eukaryota</taxon>
        <taxon>Fungi</taxon>
        <taxon>Fungi incertae sedis</taxon>
        <taxon>Zoopagomycota</taxon>
        <taxon>Kickxellomycotina</taxon>
        <taxon>Kickxellomycetes</taxon>
        <taxon>Kickxellales</taxon>
        <taxon>Kickxellaceae</taxon>
        <taxon>Linderina</taxon>
    </lineage>
</organism>
<evidence type="ECO:0000313" key="2">
    <source>
        <dbReference type="Proteomes" id="UP001150603"/>
    </source>
</evidence>
<dbReference type="Proteomes" id="UP001150603">
    <property type="component" value="Unassembled WGS sequence"/>
</dbReference>
<keyword evidence="2" id="KW-1185">Reference proteome</keyword>
<evidence type="ECO:0000313" key="1">
    <source>
        <dbReference type="EMBL" id="KAJ1933100.1"/>
    </source>
</evidence>
<proteinExistence type="predicted"/>
<accession>A0ACC1J0K2</accession>
<name>A0ACC1J0K2_9FUNG</name>
<comment type="caution">
    <text evidence="1">The sequence shown here is derived from an EMBL/GenBank/DDBJ whole genome shotgun (WGS) entry which is preliminary data.</text>
</comment>
<protein>
    <submittedName>
        <fullName evidence="1">Uncharacterized protein</fullName>
    </submittedName>
</protein>
<reference evidence="1" key="1">
    <citation type="submission" date="2022-07" db="EMBL/GenBank/DDBJ databases">
        <title>Phylogenomic reconstructions and comparative analyses of Kickxellomycotina fungi.</title>
        <authorList>
            <person name="Reynolds N.K."/>
            <person name="Stajich J.E."/>
            <person name="Barry K."/>
            <person name="Grigoriev I.V."/>
            <person name="Crous P."/>
            <person name="Smith M.E."/>
        </authorList>
    </citation>
    <scope>NUCLEOTIDE SEQUENCE</scope>
    <source>
        <strain evidence="1">NRRL 5244</strain>
    </source>
</reference>
<gene>
    <name evidence="1" type="ORF">FBU59_006149</name>
</gene>
<sequence>MFDNRHHLLAQNELYNTKKKRRSAYSSRNPSTSTNSTQAENAISTSLSYLNAEVY</sequence>
<dbReference type="EMBL" id="JANBPW010005220">
    <property type="protein sequence ID" value="KAJ1933100.1"/>
    <property type="molecule type" value="Genomic_DNA"/>
</dbReference>